<organism evidence="1 2">
    <name type="scientific">Methylobacterium nodulans (strain LMG 21967 / CNCM I-2342 / ORS 2060)</name>
    <dbReference type="NCBI Taxonomy" id="460265"/>
    <lineage>
        <taxon>Bacteria</taxon>
        <taxon>Pseudomonadati</taxon>
        <taxon>Pseudomonadota</taxon>
        <taxon>Alphaproteobacteria</taxon>
        <taxon>Hyphomicrobiales</taxon>
        <taxon>Methylobacteriaceae</taxon>
        <taxon>Methylobacterium</taxon>
    </lineage>
</organism>
<sequence>MSAPYSLPWSLGSVEHVNGEPVTDTAVIYLSGSGVIEVNETENAGQVATLILAAPDLLDGLRRAVDALAEQKTERGFVSGLLDVIAKAEGRSC</sequence>
<gene>
    <name evidence="1" type="ordered locus">Mnod_2635</name>
</gene>
<dbReference type="KEGG" id="mno:Mnod_2635"/>
<protein>
    <submittedName>
        <fullName evidence="1">Uncharacterized protein</fullName>
    </submittedName>
</protein>
<accession>B8IE52</accession>
<keyword evidence="2" id="KW-1185">Reference proteome</keyword>
<reference evidence="1 2" key="1">
    <citation type="submission" date="2009-01" db="EMBL/GenBank/DDBJ databases">
        <title>Complete sequence of chromosome of Methylobacterium nodulans ORS 2060.</title>
        <authorList>
            <consortium name="US DOE Joint Genome Institute"/>
            <person name="Lucas S."/>
            <person name="Copeland A."/>
            <person name="Lapidus A."/>
            <person name="Glavina del Rio T."/>
            <person name="Dalin E."/>
            <person name="Tice H."/>
            <person name="Bruce D."/>
            <person name="Goodwin L."/>
            <person name="Pitluck S."/>
            <person name="Sims D."/>
            <person name="Brettin T."/>
            <person name="Detter J.C."/>
            <person name="Han C."/>
            <person name="Larimer F."/>
            <person name="Land M."/>
            <person name="Hauser L."/>
            <person name="Kyrpides N."/>
            <person name="Ivanova N."/>
            <person name="Marx C.J."/>
            <person name="Richardson P."/>
        </authorList>
    </citation>
    <scope>NUCLEOTIDE SEQUENCE [LARGE SCALE GENOMIC DNA]</scope>
    <source>
        <strain evidence="2">LMG 21967 / CNCM I-2342 / ORS 2060</strain>
    </source>
</reference>
<dbReference type="AlphaFoldDB" id="B8IE52"/>
<proteinExistence type="predicted"/>
<dbReference type="EMBL" id="CP001349">
    <property type="protein sequence ID" value="ACL57598.1"/>
    <property type="molecule type" value="Genomic_DNA"/>
</dbReference>
<dbReference type="Proteomes" id="UP000008207">
    <property type="component" value="Chromosome"/>
</dbReference>
<dbReference type="STRING" id="460265.Mnod_2635"/>
<name>B8IE52_METNO</name>
<evidence type="ECO:0000313" key="2">
    <source>
        <dbReference type="Proteomes" id="UP000008207"/>
    </source>
</evidence>
<dbReference type="HOGENOM" id="CLU_2396302_0_0_5"/>
<evidence type="ECO:0000313" key="1">
    <source>
        <dbReference type="EMBL" id="ACL57598.1"/>
    </source>
</evidence>
<dbReference type="OrthoDB" id="8482145at2"/>
<dbReference type="RefSeq" id="WP_015929277.1">
    <property type="nucleotide sequence ID" value="NC_011894.1"/>
</dbReference>